<dbReference type="AlphaFoldDB" id="A0ABD0XRZ1"/>
<dbReference type="GO" id="GO:0008270">
    <property type="term" value="F:zinc ion binding"/>
    <property type="evidence" value="ECO:0007669"/>
    <property type="project" value="UniProtKB-KW"/>
</dbReference>
<evidence type="ECO:0000256" key="4">
    <source>
        <dbReference type="ARBA" id="ARBA00022833"/>
    </source>
</evidence>
<proteinExistence type="predicted"/>
<feature type="region of interest" description="Disordered" evidence="6">
    <location>
        <begin position="28"/>
        <end position="100"/>
    </location>
</feature>
<dbReference type="EMBL" id="JBFDAA010000115">
    <property type="protein sequence ID" value="KAL1109944.1"/>
    <property type="molecule type" value="Genomic_DNA"/>
</dbReference>
<evidence type="ECO:0000256" key="6">
    <source>
        <dbReference type="SAM" id="MobiDB-lite"/>
    </source>
</evidence>
<dbReference type="Pfam" id="PF00096">
    <property type="entry name" value="zf-C2H2"/>
    <property type="match status" value="3"/>
</dbReference>
<dbReference type="PROSITE" id="PS50157">
    <property type="entry name" value="ZINC_FINGER_C2H2_2"/>
    <property type="match status" value="4"/>
</dbReference>
<dbReference type="SMART" id="SM00355">
    <property type="entry name" value="ZnF_C2H2"/>
    <property type="match status" value="4"/>
</dbReference>
<protein>
    <recommendedName>
        <fullName evidence="7">C2H2-type domain-containing protein</fullName>
    </recommendedName>
</protein>
<accession>A0ABD0XRZ1</accession>
<dbReference type="Gene3D" id="3.30.160.60">
    <property type="entry name" value="Classic Zinc Finger"/>
    <property type="match status" value="3"/>
</dbReference>
<dbReference type="InterPro" id="IPR036236">
    <property type="entry name" value="Znf_C2H2_sf"/>
</dbReference>
<feature type="region of interest" description="Disordered" evidence="6">
    <location>
        <begin position="242"/>
        <end position="261"/>
    </location>
</feature>
<dbReference type="FunFam" id="3.30.160.60:FF:000072">
    <property type="entry name" value="zinc finger protein 143 isoform X1"/>
    <property type="match status" value="1"/>
</dbReference>
<evidence type="ECO:0000313" key="9">
    <source>
        <dbReference type="Proteomes" id="UP001558652"/>
    </source>
</evidence>
<evidence type="ECO:0000256" key="2">
    <source>
        <dbReference type="ARBA" id="ARBA00022737"/>
    </source>
</evidence>
<evidence type="ECO:0000313" key="8">
    <source>
        <dbReference type="EMBL" id="KAL1109944.1"/>
    </source>
</evidence>
<keyword evidence="4" id="KW-0862">Zinc</keyword>
<keyword evidence="1" id="KW-0479">Metal-binding</keyword>
<evidence type="ECO:0000256" key="1">
    <source>
        <dbReference type="ARBA" id="ARBA00022723"/>
    </source>
</evidence>
<dbReference type="PANTHER" id="PTHR24379:SF121">
    <property type="entry name" value="C2H2-TYPE DOMAIN-CONTAINING PROTEIN"/>
    <property type="match status" value="1"/>
</dbReference>
<dbReference type="PANTHER" id="PTHR24379">
    <property type="entry name" value="KRAB AND ZINC FINGER DOMAIN-CONTAINING"/>
    <property type="match status" value="1"/>
</dbReference>
<evidence type="ECO:0000259" key="7">
    <source>
        <dbReference type="PROSITE" id="PS50157"/>
    </source>
</evidence>
<gene>
    <name evidence="8" type="ORF">AAG570_014101</name>
</gene>
<feature type="domain" description="C2H2-type" evidence="7">
    <location>
        <begin position="222"/>
        <end position="250"/>
    </location>
</feature>
<comment type="caution">
    <text evidence="8">The sequence shown here is derived from an EMBL/GenBank/DDBJ whole genome shotgun (WGS) entry which is preliminary data.</text>
</comment>
<reference evidence="8 9" key="1">
    <citation type="submission" date="2024-07" db="EMBL/GenBank/DDBJ databases">
        <title>Chromosome-level genome assembly of the water stick insect Ranatra chinensis (Heteroptera: Nepidae).</title>
        <authorList>
            <person name="Liu X."/>
        </authorList>
    </citation>
    <scope>NUCLEOTIDE SEQUENCE [LARGE SCALE GENOMIC DNA]</scope>
    <source>
        <strain evidence="8">Cailab_2021Rc</strain>
        <tissue evidence="8">Muscle</tissue>
    </source>
</reference>
<dbReference type="PROSITE" id="PS00028">
    <property type="entry name" value="ZINC_FINGER_C2H2_1"/>
    <property type="match status" value="4"/>
</dbReference>
<keyword evidence="3 5" id="KW-0863">Zinc-finger</keyword>
<evidence type="ECO:0000256" key="5">
    <source>
        <dbReference type="PROSITE-ProRule" id="PRU00042"/>
    </source>
</evidence>
<feature type="compositionally biased region" description="Low complexity" evidence="6">
    <location>
        <begin position="55"/>
        <end position="67"/>
    </location>
</feature>
<feature type="domain" description="C2H2-type" evidence="7">
    <location>
        <begin position="166"/>
        <end position="193"/>
    </location>
</feature>
<dbReference type="Proteomes" id="UP001558652">
    <property type="component" value="Unassembled WGS sequence"/>
</dbReference>
<feature type="domain" description="C2H2-type" evidence="7">
    <location>
        <begin position="110"/>
        <end position="132"/>
    </location>
</feature>
<dbReference type="SUPFAM" id="SSF57667">
    <property type="entry name" value="beta-beta-alpha zinc fingers"/>
    <property type="match status" value="3"/>
</dbReference>
<organism evidence="8 9">
    <name type="scientific">Ranatra chinensis</name>
    <dbReference type="NCBI Taxonomy" id="642074"/>
    <lineage>
        <taxon>Eukaryota</taxon>
        <taxon>Metazoa</taxon>
        <taxon>Ecdysozoa</taxon>
        <taxon>Arthropoda</taxon>
        <taxon>Hexapoda</taxon>
        <taxon>Insecta</taxon>
        <taxon>Pterygota</taxon>
        <taxon>Neoptera</taxon>
        <taxon>Paraneoptera</taxon>
        <taxon>Hemiptera</taxon>
        <taxon>Heteroptera</taxon>
        <taxon>Panheteroptera</taxon>
        <taxon>Nepomorpha</taxon>
        <taxon>Nepidae</taxon>
        <taxon>Ranatrinae</taxon>
        <taxon>Ranatra</taxon>
    </lineage>
</organism>
<sequence length="261" mass="29938">MIDMLEEAAHRRHSLVGDMMRALLTEQIPRPPSLQPACSRDSREKGFGHNCRSSGAGRPRPAAARPAGGAGGILDSRRCGDGGPRQRRRPFRAKRPERDMPRLGVENKLWQCGLCPKSFSSENFLHFHMWEHMPFARKMVVPLEQNGSPTHGNMYRHKLYHSSSQCLCQVCGRVYPTRSTLRAHQITHSNLRPHKCSLCDKTFKRNQDLKFHINQHTGERPYRCPYCPKAFASSGNCFSHRKRMHPKQLARDKNKLLSTRH</sequence>
<keyword evidence="9" id="KW-1185">Reference proteome</keyword>
<feature type="domain" description="C2H2-type" evidence="7">
    <location>
        <begin position="194"/>
        <end position="221"/>
    </location>
</feature>
<keyword evidence="2" id="KW-0677">Repeat</keyword>
<dbReference type="InterPro" id="IPR013087">
    <property type="entry name" value="Znf_C2H2_type"/>
</dbReference>
<evidence type="ECO:0000256" key="3">
    <source>
        <dbReference type="ARBA" id="ARBA00022771"/>
    </source>
</evidence>
<name>A0ABD0XRZ1_9HEMI</name>